<keyword evidence="8 9" id="KW-0862">Zinc</keyword>
<comment type="cofactor">
    <cofactor evidence="9">
        <name>Zn(2+)</name>
        <dbReference type="ChEBI" id="CHEBI:29105"/>
    </cofactor>
    <text evidence="9">Binds 2 Zn(2+) ions.</text>
</comment>
<dbReference type="Gene3D" id="3.60.15.10">
    <property type="entry name" value="Ribonuclease Z/Hydroxyacylglutathione hydrolase-like"/>
    <property type="match status" value="1"/>
</dbReference>
<feature type="active site" description="Proton acceptor" evidence="9">
    <location>
        <position position="65"/>
    </location>
</feature>
<evidence type="ECO:0000259" key="10">
    <source>
        <dbReference type="SMART" id="SM00849"/>
    </source>
</evidence>
<dbReference type="InterPro" id="IPR036866">
    <property type="entry name" value="RibonucZ/Hydroxyglut_hydro"/>
</dbReference>
<dbReference type="Proteomes" id="UP001206983">
    <property type="component" value="Unassembled WGS sequence"/>
</dbReference>
<dbReference type="NCBIfam" id="NF000801">
    <property type="entry name" value="PRK00055.1-3"/>
    <property type="match status" value="1"/>
</dbReference>
<evidence type="ECO:0000313" key="12">
    <source>
        <dbReference type="Proteomes" id="UP001206983"/>
    </source>
</evidence>
<feature type="binding site" evidence="9">
    <location>
        <position position="208"/>
    </location>
    <ligand>
        <name>Zn(2+)</name>
        <dbReference type="ChEBI" id="CHEBI:29105"/>
        <label>1</label>
        <note>catalytic</note>
    </ligand>
</feature>
<reference evidence="11 12" key="1">
    <citation type="journal article" date="2011" name="Appl. Environ. Microbiol.">
        <title>Methanogenic archaea isolated from Taiwan's Chelungpu fault.</title>
        <authorList>
            <person name="Wu S.Y."/>
            <person name="Lai M.C."/>
        </authorList>
    </citation>
    <scope>NUCLEOTIDE SEQUENCE [LARGE SCALE GENOMIC DNA]</scope>
    <source>
        <strain evidence="11 12">St545Mb</strain>
    </source>
</reference>
<evidence type="ECO:0000256" key="1">
    <source>
        <dbReference type="ARBA" id="ARBA00000402"/>
    </source>
</evidence>
<evidence type="ECO:0000256" key="3">
    <source>
        <dbReference type="ARBA" id="ARBA00022694"/>
    </source>
</evidence>
<protein>
    <recommendedName>
        <fullName evidence="9">Ribonuclease Z</fullName>
        <shortName evidence="9">RNase Z</shortName>
        <ecNumber evidence="9">3.1.26.11</ecNumber>
    </recommendedName>
    <alternativeName>
        <fullName evidence="9">tRNA 3 endonuclease</fullName>
    </alternativeName>
    <alternativeName>
        <fullName evidence="9">tRNase Z</fullName>
    </alternativeName>
</protein>
<dbReference type="InterPro" id="IPR013471">
    <property type="entry name" value="RNase_Z/BN"/>
</dbReference>
<feature type="binding site" evidence="9">
    <location>
        <position position="138"/>
    </location>
    <ligand>
        <name>Zn(2+)</name>
        <dbReference type="ChEBI" id="CHEBI:29105"/>
        <label>1</label>
        <note>catalytic</note>
    </ligand>
</feature>
<sequence length="311" mass="34583">MLRVIFLGTGGSLPTPERNPAAIMINREGELLLFDCGEGTQQQMMRAKTGMKSLSSIFITHFHADHILGIPGLIQTMSFQGRTEPLKIYGPHHVHEFARILSALGYYKLRFEIDAVDLEPGDVVKRDGYSIHALKTHHSVPSIGYALIEDERVGRFNRERAIELGVPPGPLFSKLHRGEQVEVKGRIILPEEVVGEPRPGRKIVYSGDTRPCQEVLEASRDADLLIHDATLANDQQEWALESMHSTAEEAARLAKEANVSRLILTHISARYSENAEPLLTEAKKVFGNVTIAQDLLETEVVLRDEIGASQK</sequence>
<organism evidence="11 12">
    <name type="scientific">Methanolobus chelungpuianus</name>
    <dbReference type="NCBI Taxonomy" id="502115"/>
    <lineage>
        <taxon>Archaea</taxon>
        <taxon>Methanobacteriati</taxon>
        <taxon>Methanobacteriota</taxon>
        <taxon>Stenosarchaea group</taxon>
        <taxon>Methanomicrobia</taxon>
        <taxon>Methanosarcinales</taxon>
        <taxon>Methanosarcinaceae</taxon>
        <taxon>Methanolobus</taxon>
    </lineage>
</organism>
<dbReference type="HAMAP" id="MF_01818">
    <property type="entry name" value="RNase_Z_BN"/>
    <property type="match status" value="1"/>
</dbReference>
<comment type="caution">
    <text evidence="11">The sequence shown here is derived from an EMBL/GenBank/DDBJ whole genome shotgun (WGS) entry which is preliminary data.</text>
</comment>
<keyword evidence="3 9" id="KW-0819">tRNA processing</keyword>
<name>A0AAE3HBC3_9EURY</name>
<keyword evidence="5 9" id="KW-0479">Metal-binding</keyword>
<feature type="domain" description="Metallo-beta-lactamase" evidence="10">
    <location>
        <begin position="19"/>
        <end position="266"/>
    </location>
</feature>
<dbReference type="GO" id="GO:0042802">
    <property type="term" value="F:identical protein binding"/>
    <property type="evidence" value="ECO:0007669"/>
    <property type="project" value="UniProtKB-ARBA"/>
</dbReference>
<dbReference type="EMBL" id="JTEO01000004">
    <property type="protein sequence ID" value="MCQ6963057.1"/>
    <property type="molecule type" value="Genomic_DNA"/>
</dbReference>
<feature type="binding site" evidence="9">
    <location>
        <position position="208"/>
    </location>
    <ligand>
        <name>Zn(2+)</name>
        <dbReference type="ChEBI" id="CHEBI:29105"/>
        <label>2</label>
        <note>catalytic</note>
    </ligand>
</feature>
<evidence type="ECO:0000256" key="9">
    <source>
        <dbReference type="HAMAP-Rule" id="MF_01818"/>
    </source>
</evidence>
<comment type="subunit">
    <text evidence="2 9">Homodimer.</text>
</comment>
<evidence type="ECO:0000256" key="6">
    <source>
        <dbReference type="ARBA" id="ARBA00022759"/>
    </source>
</evidence>
<proteinExistence type="inferred from homology"/>
<feature type="binding site" evidence="9">
    <location>
        <position position="266"/>
    </location>
    <ligand>
        <name>Zn(2+)</name>
        <dbReference type="ChEBI" id="CHEBI:29105"/>
        <label>2</label>
        <note>catalytic</note>
    </ligand>
</feature>
<dbReference type="FunFam" id="3.60.15.10:FF:000002">
    <property type="entry name" value="Ribonuclease Z"/>
    <property type="match status" value="1"/>
</dbReference>
<evidence type="ECO:0000313" key="11">
    <source>
        <dbReference type="EMBL" id="MCQ6963057.1"/>
    </source>
</evidence>
<dbReference type="GO" id="GO:0042781">
    <property type="term" value="F:3'-tRNA processing endoribonuclease activity"/>
    <property type="evidence" value="ECO:0007669"/>
    <property type="project" value="UniProtKB-UniRule"/>
</dbReference>
<dbReference type="GO" id="GO:0008270">
    <property type="term" value="F:zinc ion binding"/>
    <property type="evidence" value="ECO:0007669"/>
    <property type="project" value="UniProtKB-UniRule"/>
</dbReference>
<dbReference type="AlphaFoldDB" id="A0AAE3HBC3"/>
<dbReference type="SMART" id="SM00849">
    <property type="entry name" value="Lactamase_B"/>
    <property type="match status" value="1"/>
</dbReference>
<evidence type="ECO:0000256" key="5">
    <source>
        <dbReference type="ARBA" id="ARBA00022723"/>
    </source>
</evidence>
<comment type="catalytic activity">
    <reaction evidence="1 9">
        <text>Endonucleolytic cleavage of RNA, removing extra 3' nucleotides from tRNA precursor, generating 3' termini of tRNAs. A 3'-hydroxy group is left at the tRNA terminus and a 5'-phosphoryl group is left at the trailer molecule.</text>
        <dbReference type="EC" id="3.1.26.11"/>
    </reaction>
</comment>
<dbReference type="EC" id="3.1.26.11" evidence="9"/>
<comment type="similarity">
    <text evidence="9">Belongs to the RNase Z family.</text>
</comment>
<dbReference type="Pfam" id="PF23023">
    <property type="entry name" value="Anti-Pycsar_Apyc1"/>
    <property type="match status" value="1"/>
</dbReference>
<evidence type="ECO:0000256" key="7">
    <source>
        <dbReference type="ARBA" id="ARBA00022801"/>
    </source>
</evidence>
<dbReference type="RefSeq" id="WP_256622948.1">
    <property type="nucleotide sequence ID" value="NZ_JTEO01000004.1"/>
</dbReference>
<dbReference type="CDD" id="cd07717">
    <property type="entry name" value="RNaseZ_ZiPD-like_MBL-fold"/>
    <property type="match status" value="1"/>
</dbReference>
<gene>
    <name evidence="9" type="primary">rnz</name>
    <name evidence="11" type="ORF">PV02_08415</name>
</gene>
<dbReference type="SUPFAM" id="SSF56281">
    <property type="entry name" value="Metallo-hydrolase/oxidoreductase"/>
    <property type="match status" value="1"/>
</dbReference>
<keyword evidence="12" id="KW-1185">Reference proteome</keyword>
<dbReference type="NCBIfam" id="TIGR02651">
    <property type="entry name" value="RNase_Z"/>
    <property type="match status" value="1"/>
</dbReference>
<accession>A0AAE3HBC3</accession>
<keyword evidence="7 9" id="KW-0378">Hydrolase</keyword>
<evidence type="ECO:0000256" key="4">
    <source>
        <dbReference type="ARBA" id="ARBA00022722"/>
    </source>
</evidence>
<feature type="binding site" evidence="9">
    <location>
        <position position="65"/>
    </location>
    <ligand>
        <name>Zn(2+)</name>
        <dbReference type="ChEBI" id="CHEBI:29105"/>
        <label>2</label>
        <note>catalytic</note>
    </ligand>
</feature>
<keyword evidence="6 9" id="KW-0255">Endonuclease</keyword>
<evidence type="ECO:0000256" key="8">
    <source>
        <dbReference type="ARBA" id="ARBA00022833"/>
    </source>
</evidence>
<evidence type="ECO:0000256" key="2">
    <source>
        <dbReference type="ARBA" id="ARBA00011738"/>
    </source>
</evidence>
<comment type="function">
    <text evidence="9">Zinc phosphodiesterase, which displays some tRNA 3'-processing endonuclease activity. Probably involved in tRNA maturation, by removing a 3'-trailer from precursor tRNA.</text>
</comment>
<dbReference type="PANTHER" id="PTHR46018:SF2">
    <property type="entry name" value="ZINC PHOSPHODIESTERASE ELAC PROTEIN 1"/>
    <property type="match status" value="1"/>
</dbReference>
<dbReference type="Pfam" id="PF12706">
    <property type="entry name" value="Lactamase_B_2"/>
    <property type="match status" value="1"/>
</dbReference>
<feature type="binding site" evidence="9">
    <location>
        <position position="63"/>
    </location>
    <ligand>
        <name>Zn(2+)</name>
        <dbReference type="ChEBI" id="CHEBI:29105"/>
        <label>1</label>
        <note>catalytic</note>
    </ligand>
</feature>
<keyword evidence="4 9" id="KW-0540">Nuclease</keyword>
<feature type="binding site" evidence="9">
    <location>
        <position position="66"/>
    </location>
    <ligand>
        <name>Zn(2+)</name>
        <dbReference type="ChEBI" id="CHEBI:29105"/>
        <label>2</label>
        <note>catalytic</note>
    </ligand>
</feature>
<feature type="binding site" evidence="9">
    <location>
        <position position="61"/>
    </location>
    <ligand>
        <name>Zn(2+)</name>
        <dbReference type="ChEBI" id="CHEBI:29105"/>
        <label>1</label>
        <note>catalytic</note>
    </ligand>
</feature>
<dbReference type="PANTHER" id="PTHR46018">
    <property type="entry name" value="ZINC PHOSPHODIESTERASE ELAC PROTEIN 1"/>
    <property type="match status" value="1"/>
</dbReference>
<dbReference type="InterPro" id="IPR001279">
    <property type="entry name" value="Metallo-B-lactamas"/>
</dbReference>